<feature type="binding site" evidence="6">
    <location>
        <position position="234"/>
    </location>
    <ligand>
        <name>Mg(2+)</name>
        <dbReference type="ChEBI" id="CHEBI:18420"/>
    </ligand>
</feature>
<proteinExistence type="inferred from homology"/>
<dbReference type="SUPFAM" id="SSF51604">
    <property type="entry name" value="Enolase C-terminal domain-like"/>
    <property type="match status" value="1"/>
</dbReference>
<accession>A0A7X0H5P0</accession>
<feature type="domain" description="Mandelate racemase/muconate lactonizing enzyme C-terminal" evidence="8">
    <location>
        <begin position="158"/>
        <end position="256"/>
    </location>
</feature>
<dbReference type="AlphaFoldDB" id="A0A7X0H5P0"/>
<dbReference type="SFLD" id="SFLDG00180">
    <property type="entry name" value="muconate_cycloisomerase"/>
    <property type="match status" value="1"/>
</dbReference>
<dbReference type="CDD" id="cd03319">
    <property type="entry name" value="L-Ala-DL-Glu_epimerase"/>
    <property type="match status" value="1"/>
</dbReference>
<evidence type="ECO:0000256" key="1">
    <source>
        <dbReference type="ARBA" id="ARBA00008031"/>
    </source>
</evidence>
<dbReference type="GO" id="GO:0016855">
    <property type="term" value="F:racemase and epimerase activity, acting on amino acids and derivatives"/>
    <property type="evidence" value="ECO:0007669"/>
    <property type="project" value="UniProtKB-UniRule"/>
</dbReference>
<evidence type="ECO:0000256" key="4">
    <source>
        <dbReference type="ARBA" id="ARBA00023235"/>
    </source>
</evidence>
<dbReference type="InterPro" id="IPR013342">
    <property type="entry name" value="Mandelate_racemase_C"/>
</dbReference>
<comment type="similarity">
    <text evidence="1 7">Belongs to the mandelate racemase/muconate lactonizing enzyme family.</text>
</comment>
<evidence type="ECO:0000256" key="7">
    <source>
        <dbReference type="RuleBase" id="RU366006"/>
    </source>
</evidence>
<comment type="caution">
    <text evidence="9">The sequence shown here is derived from an EMBL/GenBank/DDBJ whole genome shotgun (WGS) entry which is preliminary data.</text>
</comment>
<dbReference type="EMBL" id="JACHGY010000001">
    <property type="protein sequence ID" value="MBB6428274.1"/>
    <property type="molecule type" value="Genomic_DNA"/>
</dbReference>
<sequence>MLQLTLHPVELPLRHAWTIAHGTRTVQRNLIVALHDPETGHTGYGEAPAIPYMGVTVEKMVAWFEGVRPTSTLNYITGIPEPGVVEDDWGLYGQDEPPFFPSGYADGFETQIKFAICAIDQAAHDLCAKNRDISTGELLHLDHQNSLLSNYTLGMDAPEVMVAKLREYPDFPSYKIKLGRPEADGGLEVDLAVLRRLREETHAVFRVDANTGWDAEQTIRASGPLRDLDVEFIEQPLPPDAPRSEHEAVYFGSDLPIMADESCQTESDVEKCAGLFHGINIKLSKCGGMTPARRMIAKARELDLKVMMGCMTETTVGISAVAQFLPLLDYVDMDGALLLAPGSDPADGVKLGTDGVAIFPEGAAAHGNGVTLNRELPTA</sequence>
<dbReference type="EC" id="5.1.1.-" evidence="7"/>
<evidence type="ECO:0000256" key="3">
    <source>
        <dbReference type="ARBA" id="ARBA00022842"/>
    </source>
</evidence>
<keyword evidence="3 6" id="KW-0460">Magnesium</keyword>
<dbReference type="Gene3D" id="3.30.390.10">
    <property type="entry name" value="Enolase-like, N-terminal domain"/>
    <property type="match status" value="1"/>
</dbReference>
<dbReference type="InterPro" id="IPR029065">
    <property type="entry name" value="Enolase_C-like"/>
</dbReference>
<evidence type="ECO:0000259" key="8">
    <source>
        <dbReference type="SMART" id="SM00922"/>
    </source>
</evidence>
<dbReference type="GO" id="GO:0046872">
    <property type="term" value="F:metal ion binding"/>
    <property type="evidence" value="ECO:0007669"/>
    <property type="project" value="UniProtKB-KW"/>
</dbReference>
<dbReference type="Gene3D" id="3.20.20.120">
    <property type="entry name" value="Enolase-like C-terminal domain"/>
    <property type="match status" value="1"/>
</dbReference>
<feature type="binding site" evidence="6">
    <location>
        <position position="260"/>
    </location>
    <ligand>
        <name>Mg(2+)</name>
        <dbReference type="ChEBI" id="CHEBI:18420"/>
    </ligand>
</feature>
<name>A0A7X0H5P0_9BACT</name>
<dbReference type="PANTHER" id="PTHR48080:SF3">
    <property type="entry name" value="ENOLASE SUPERFAMILY MEMBER DDB_G0284701"/>
    <property type="match status" value="1"/>
</dbReference>
<dbReference type="InterPro" id="IPR036849">
    <property type="entry name" value="Enolase-like_C_sf"/>
</dbReference>
<protein>
    <recommendedName>
        <fullName evidence="7">Dipeptide epimerase</fullName>
        <ecNumber evidence="7">5.1.1.-</ecNumber>
    </recommendedName>
</protein>
<comment type="cofactor">
    <cofactor evidence="6 7">
        <name>Mg(2+)</name>
        <dbReference type="ChEBI" id="CHEBI:18420"/>
    </cofactor>
    <text evidence="6 7">Binds 1 Mg(2+) ion per subunit.</text>
</comment>
<dbReference type="Pfam" id="PF13378">
    <property type="entry name" value="MR_MLE_C"/>
    <property type="match status" value="1"/>
</dbReference>
<keyword evidence="4 7" id="KW-0413">Isomerase</keyword>
<dbReference type="InterPro" id="IPR034593">
    <property type="entry name" value="DgoD-like"/>
</dbReference>
<feature type="binding site" evidence="6">
    <location>
        <position position="208"/>
    </location>
    <ligand>
        <name>Mg(2+)</name>
        <dbReference type="ChEBI" id="CHEBI:18420"/>
    </ligand>
</feature>
<evidence type="ECO:0000313" key="9">
    <source>
        <dbReference type="EMBL" id="MBB6428274.1"/>
    </source>
</evidence>
<dbReference type="RefSeq" id="WP_184675266.1">
    <property type="nucleotide sequence ID" value="NZ_JACHGY010000001.1"/>
</dbReference>
<organism evidence="9 10">
    <name type="scientific">Algisphaera agarilytica</name>
    <dbReference type="NCBI Taxonomy" id="1385975"/>
    <lineage>
        <taxon>Bacteria</taxon>
        <taxon>Pseudomonadati</taxon>
        <taxon>Planctomycetota</taxon>
        <taxon>Phycisphaerae</taxon>
        <taxon>Phycisphaerales</taxon>
        <taxon>Phycisphaeraceae</taxon>
        <taxon>Algisphaera</taxon>
    </lineage>
</organism>
<feature type="active site" description="Proton acceptor; specific for (S)-substrate epimerization" evidence="5">
    <location>
        <position position="282"/>
    </location>
</feature>
<dbReference type="InterPro" id="IPR029017">
    <property type="entry name" value="Enolase-like_N"/>
</dbReference>
<dbReference type="SFLD" id="SFLDS00001">
    <property type="entry name" value="Enolase"/>
    <property type="match status" value="1"/>
</dbReference>
<dbReference type="SMART" id="SM00922">
    <property type="entry name" value="MR_MLE"/>
    <property type="match status" value="1"/>
</dbReference>
<dbReference type="SUPFAM" id="SSF54826">
    <property type="entry name" value="Enolase N-terminal domain-like"/>
    <property type="match status" value="1"/>
</dbReference>
<reference evidence="9 10" key="1">
    <citation type="submission" date="2020-08" db="EMBL/GenBank/DDBJ databases">
        <title>Genomic Encyclopedia of Type Strains, Phase IV (KMG-IV): sequencing the most valuable type-strain genomes for metagenomic binning, comparative biology and taxonomic classification.</title>
        <authorList>
            <person name="Goeker M."/>
        </authorList>
    </citation>
    <scope>NUCLEOTIDE SEQUENCE [LARGE SCALE GENOMIC DNA]</scope>
    <source>
        <strain evidence="9 10">DSM 103725</strain>
    </source>
</reference>
<dbReference type="Proteomes" id="UP000541810">
    <property type="component" value="Unassembled WGS sequence"/>
</dbReference>
<gene>
    <name evidence="9" type="ORF">HNQ40_000080</name>
</gene>
<dbReference type="InterPro" id="IPR034603">
    <property type="entry name" value="Dipeptide_epimerase"/>
</dbReference>
<evidence type="ECO:0000256" key="6">
    <source>
        <dbReference type="PIRSR" id="PIRSR634603-3"/>
    </source>
</evidence>
<keyword evidence="10" id="KW-1185">Reference proteome</keyword>
<evidence type="ECO:0000313" key="10">
    <source>
        <dbReference type="Proteomes" id="UP000541810"/>
    </source>
</evidence>
<keyword evidence="2 6" id="KW-0479">Metal-binding</keyword>
<evidence type="ECO:0000256" key="5">
    <source>
        <dbReference type="PIRSR" id="PIRSR634603-1"/>
    </source>
</evidence>
<feature type="active site" description="Proton acceptor; specific for (R)-substrate epimerization" evidence="5">
    <location>
        <position position="177"/>
    </location>
</feature>
<evidence type="ECO:0000256" key="2">
    <source>
        <dbReference type="ARBA" id="ARBA00022723"/>
    </source>
</evidence>
<dbReference type="PANTHER" id="PTHR48080">
    <property type="entry name" value="D-GALACTONATE DEHYDRATASE-RELATED"/>
    <property type="match status" value="1"/>
</dbReference>